<feature type="domain" description="F-box" evidence="1">
    <location>
        <begin position="16"/>
        <end position="50"/>
    </location>
</feature>
<dbReference type="OMA" id="AREFEIC"/>
<organism evidence="2">
    <name type="scientific">Nicotiana tabacum</name>
    <name type="common">Common tobacco</name>
    <dbReference type="NCBI Taxonomy" id="4097"/>
    <lineage>
        <taxon>Eukaryota</taxon>
        <taxon>Viridiplantae</taxon>
        <taxon>Streptophyta</taxon>
        <taxon>Embryophyta</taxon>
        <taxon>Tracheophyta</taxon>
        <taxon>Spermatophyta</taxon>
        <taxon>Magnoliopsida</taxon>
        <taxon>eudicotyledons</taxon>
        <taxon>Gunneridae</taxon>
        <taxon>Pentapetalae</taxon>
        <taxon>asterids</taxon>
        <taxon>lamiids</taxon>
        <taxon>Solanales</taxon>
        <taxon>Solanaceae</taxon>
        <taxon>Nicotianoideae</taxon>
        <taxon>Nicotianeae</taxon>
        <taxon>Nicotiana</taxon>
    </lineage>
</organism>
<dbReference type="OrthoDB" id="1292046at2759"/>
<gene>
    <name evidence="2" type="primary">LOC107815475</name>
</gene>
<dbReference type="InterPro" id="IPR055290">
    <property type="entry name" value="At3g26010-like"/>
</dbReference>
<dbReference type="PaxDb" id="4097-A0A1S4C5T5"/>
<sequence length="190" mass="21546">MCDKGFGSAEAIEGNDDLLSKILLLLPIKLLFMFKLVSTRWLSLISSRGFSSLWKPEVFPSALILQSLSYDLQEPCCFPLNDNAKSSIRILDFFKDQRTDMVQIFNSCGGLILCCCVKQTLTGKCVNEYRVCYPTTKQFNSLPSPYMYSLDLSLAFDHSKSLHYKVINVGCFARIEIYSSETNSWRLSQA</sequence>
<evidence type="ECO:0000313" key="2">
    <source>
        <dbReference type="RefSeq" id="XP_016496545.1"/>
    </source>
</evidence>
<proteinExistence type="predicted"/>
<dbReference type="AlphaFoldDB" id="A0A1S4C5T5"/>
<dbReference type="Pfam" id="PF00646">
    <property type="entry name" value="F-box"/>
    <property type="match status" value="1"/>
</dbReference>
<protein>
    <submittedName>
        <fullName evidence="2">F-box protein At5g07610-like</fullName>
    </submittedName>
</protein>
<dbReference type="PANTHER" id="PTHR35546:SF64">
    <property type="entry name" value="REVERSE TRANSCRIPTASE TY1_COPIA-TYPE DOMAIN-CONTAINING PROTEIN"/>
    <property type="match status" value="1"/>
</dbReference>
<reference evidence="2" key="1">
    <citation type="submission" date="2025-08" db="UniProtKB">
        <authorList>
            <consortium name="RefSeq"/>
        </authorList>
    </citation>
    <scope>IDENTIFICATION</scope>
</reference>
<dbReference type="KEGG" id="nta:107815475"/>
<dbReference type="SUPFAM" id="SSF81383">
    <property type="entry name" value="F-box domain"/>
    <property type="match status" value="1"/>
</dbReference>
<dbReference type="InterPro" id="IPR001810">
    <property type="entry name" value="F-box_dom"/>
</dbReference>
<dbReference type="RefSeq" id="XP_016496545.1">
    <property type="nucleotide sequence ID" value="XM_016641059.1"/>
</dbReference>
<name>A0A1S4C5T5_TOBAC</name>
<accession>A0A1S4C5T5</accession>
<evidence type="ECO:0000259" key="1">
    <source>
        <dbReference type="Pfam" id="PF00646"/>
    </source>
</evidence>
<dbReference type="PANTHER" id="PTHR35546">
    <property type="entry name" value="F-BOX PROTEIN INTERACTION DOMAIN PROTEIN-RELATED"/>
    <property type="match status" value="1"/>
</dbReference>
<dbReference type="STRING" id="4097.A0A1S4C5T5"/>
<dbReference type="InterPro" id="IPR036047">
    <property type="entry name" value="F-box-like_dom_sf"/>
</dbReference>